<evidence type="ECO:0000256" key="2">
    <source>
        <dbReference type="ARBA" id="ARBA00022692"/>
    </source>
</evidence>
<evidence type="ECO:0000256" key="6">
    <source>
        <dbReference type="ARBA" id="ARBA00023170"/>
    </source>
</evidence>
<evidence type="ECO:0000259" key="9">
    <source>
        <dbReference type="PROSITE" id="PS50853"/>
    </source>
</evidence>
<accession>A0A7J5X650</accession>
<dbReference type="CDD" id="cd00063">
    <property type="entry name" value="FN3"/>
    <property type="match status" value="2"/>
</dbReference>
<feature type="transmembrane region" description="Helical" evidence="8">
    <location>
        <begin position="668"/>
        <end position="689"/>
    </location>
</feature>
<evidence type="ECO:0000256" key="4">
    <source>
        <dbReference type="ARBA" id="ARBA00022989"/>
    </source>
</evidence>
<evidence type="ECO:0000256" key="8">
    <source>
        <dbReference type="SAM" id="Phobius"/>
    </source>
</evidence>
<keyword evidence="5 8" id="KW-0472">Membrane</keyword>
<dbReference type="InterPro" id="IPR036116">
    <property type="entry name" value="FN3_sf"/>
</dbReference>
<dbReference type="InterPro" id="IPR003961">
    <property type="entry name" value="FN3_dom"/>
</dbReference>
<evidence type="ECO:0000256" key="5">
    <source>
        <dbReference type="ARBA" id="ARBA00023136"/>
    </source>
</evidence>
<evidence type="ECO:0000313" key="11">
    <source>
        <dbReference type="Proteomes" id="UP000518266"/>
    </source>
</evidence>
<dbReference type="PROSITE" id="PS50853">
    <property type="entry name" value="FN3"/>
    <property type="match status" value="2"/>
</dbReference>
<dbReference type="EMBL" id="JAAKFY010000027">
    <property type="protein sequence ID" value="KAF3832451.1"/>
    <property type="molecule type" value="Genomic_DNA"/>
</dbReference>
<evidence type="ECO:0000313" key="10">
    <source>
        <dbReference type="EMBL" id="KAF3832451.1"/>
    </source>
</evidence>
<dbReference type="GO" id="GO:0016064">
    <property type="term" value="P:immunoglobulin mediated immune response"/>
    <property type="evidence" value="ECO:0007669"/>
    <property type="project" value="TreeGrafter"/>
</dbReference>
<dbReference type="InterPro" id="IPR013783">
    <property type="entry name" value="Ig-like_fold"/>
</dbReference>
<feature type="domain" description="Fibronectin type-III" evidence="9">
    <location>
        <begin position="137"/>
        <end position="240"/>
    </location>
</feature>
<dbReference type="GO" id="GO:0004896">
    <property type="term" value="F:cytokine receptor activity"/>
    <property type="evidence" value="ECO:0007669"/>
    <property type="project" value="TreeGrafter"/>
</dbReference>
<keyword evidence="11" id="KW-1185">Reference proteome</keyword>
<protein>
    <recommendedName>
        <fullName evidence="9">Fibronectin type-III domain-containing protein</fullName>
    </recommendedName>
</protein>
<dbReference type="Gene3D" id="2.60.40.10">
    <property type="entry name" value="Immunoglobulins"/>
    <property type="match status" value="3"/>
</dbReference>
<keyword evidence="7" id="KW-0325">Glycoprotein</keyword>
<evidence type="ECO:0000256" key="3">
    <source>
        <dbReference type="ARBA" id="ARBA00022729"/>
    </source>
</evidence>
<dbReference type="PANTHER" id="PTHR23037">
    <property type="entry name" value="CYTOKINE RECEPTOR"/>
    <property type="match status" value="1"/>
</dbReference>
<comment type="caution">
    <text evidence="10">The sequence shown here is derived from an EMBL/GenBank/DDBJ whole genome shotgun (WGS) entry which is preliminary data.</text>
</comment>
<proteinExistence type="predicted"/>
<name>A0A7J5X650_DISMA</name>
<comment type="subcellular location">
    <subcellularLocation>
        <location evidence="1">Membrane</location>
        <topology evidence="1">Single-pass type I membrane protein</topology>
    </subcellularLocation>
</comment>
<sequence>MQTIHLKVAGSSEQVVILVLAARVWQIPARDRMPFVLLILGNIATVLSGTTDSYCTNDYDKWMFCQLEAQKCTEYRMILQNNSWDKQNRCTFEQCDAGPCCCSIKMMFIQGETHNATVWKGNKTMGSKIIDVRETIKPKTPTIISVKESNGNFQVKWKTNYDPTKSFSNSLNAIVTYHKKGDKEEHSKSFKPSQLDGDYYYEILGGNLEPNTKYEVSVKSVTNNKFSDSSEEGEFTTPVDRTNQTVAIIISLCVAAVLITAAMYGCYIKLKTKWSDIVAKCPNPKLLLMHSSEQEVLKPAPPILSSVWVDSPDPEDSTWLVSEGSMKDISCGSPQQSNGISTGSSCLSYANAEPTDIIARVQDALCLAFPDICPMSPLTTNLLTEPNKDFGLPSSPYKSCGVRAEDTSVGSYCFDNQTYCSLLPNFDGSDVKAEIPCDSEYLHSSGDIVPRVDQQALACPLFKLPPGDSALMPIDMSYQQNNADSWGVSHAEESSLSSVSSGTNTNASCDHVSGVKSDGEGFDEAVHDATKLLEKTEGAIICDENPFYGGVPAGLQSLPPVYDDYQPFQSLVEQPGHLFTEEKRGEKEEHLNTYPEEAFPKMPQSFLGPLASGFINNVQCPSTLQTQFLSVIPADQRARDRMPFVLLILGNIATVLSGTYIGQCFIFYMQNIILIINVLVFMHVSGLTLTCTNDYDKLMFCQLEAQKCTEYRMILQKNFYDKQNRCTFEQCDAGPCCCSIEMTFIQGETHNATVWKGNKTMGSKIIDVRETIKPKTPTIISVKESNGNFQVKWKTNYDPTKWFSNNLNATVTYHKKGDKEEHSKSFKPSQLDGDYYYEILGGNLEPNTKYEVSVKSVTNNKFSDSSEEGEFTTPVDRTNQTVAIIISLCVAAVLITAAMYGCYIKLKTKWSDIVAKCPNPKLLLMHSSEQEVLKPAPPILSSVWVDSPDPEDSTWLVSEGSMKDISCGSPQQSNGISTGSSCLSYANAEPTDIIARVQDALCLAFPDICPMSPLTTNLLTEPNKDFGLPSSPYKSCGVRAEDTSVGSYCFDNQTYCSLLPNFDGSDVKAEIPCDSEYLHSSGDIVPRVDQQALACPLFKLPPGDSALMPIDMSYQQNNADSWGVSHAEESSLSSVSSGTNTNASCDHVSGVKSDGEGFDEAVHDATKLLEKTEGAIICDENPFYGGVPAGLQSLPPVYDDYQPFQSLVEQPGHLFTEEKRGEKEEHLNTYPEEAFPKMPQSFLGPLASGFINNVQCPSTLQTQFLSVIPADQSMPIITDSGYHSV</sequence>
<dbReference type="SUPFAM" id="SSF49265">
    <property type="entry name" value="Fibronectin type III"/>
    <property type="match status" value="1"/>
</dbReference>
<feature type="transmembrane region" description="Helical" evidence="8">
    <location>
        <begin position="246"/>
        <end position="267"/>
    </location>
</feature>
<dbReference type="GO" id="GO:0009897">
    <property type="term" value="C:external side of plasma membrane"/>
    <property type="evidence" value="ECO:0007669"/>
    <property type="project" value="TreeGrafter"/>
</dbReference>
<gene>
    <name evidence="10" type="ORF">F7725_026116</name>
</gene>
<keyword evidence="4 8" id="KW-1133">Transmembrane helix</keyword>
<dbReference type="OrthoDB" id="8962741at2759"/>
<evidence type="ECO:0000256" key="1">
    <source>
        <dbReference type="ARBA" id="ARBA00004479"/>
    </source>
</evidence>
<keyword evidence="2 8" id="KW-0812">Transmembrane</keyword>
<feature type="transmembrane region" description="Helical" evidence="8">
    <location>
        <begin position="644"/>
        <end position="662"/>
    </location>
</feature>
<feature type="transmembrane region" description="Helical" evidence="8">
    <location>
        <begin position="882"/>
        <end position="901"/>
    </location>
</feature>
<reference evidence="10 11" key="1">
    <citation type="submission" date="2020-03" db="EMBL/GenBank/DDBJ databases">
        <title>Dissostichus mawsoni Genome sequencing and assembly.</title>
        <authorList>
            <person name="Park H."/>
        </authorList>
    </citation>
    <scope>NUCLEOTIDE SEQUENCE [LARGE SCALE GENOMIC DNA]</scope>
    <source>
        <strain evidence="10">DM0001</strain>
        <tissue evidence="10">Muscle</tissue>
    </source>
</reference>
<organism evidence="10 11">
    <name type="scientific">Dissostichus mawsoni</name>
    <name type="common">Antarctic cod</name>
    <dbReference type="NCBI Taxonomy" id="36200"/>
    <lineage>
        <taxon>Eukaryota</taxon>
        <taxon>Metazoa</taxon>
        <taxon>Chordata</taxon>
        <taxon>Craniata</taxon>
        <taxon>Vertebrata</taxon>
        <taxon>Euteleostomi</taxon>
        <taxon>Actinopterygii</taxon>
        <taxon>Neopterygii</taxon>
        <taxon>Teleostei</taxon>
        <taxon>Neoteleostei</taxon>
        <taxon>Acanthomorphata</taxon>
        <taxon>Eupercaria</taxon>
        <taxon>Perciformes</taxon>
        <taxon>Notothenioidei</taxon>
        <taxon>Nototheniidae</taxon>
        <taxon>Dissostichus</taxon>
    </lineage>
</organism>
<dbReference type="PANTHER" id="PTHR23037:SF42">
    <property type="entry name" value="CYTOKINE RECEPTOR COMMON SUBUNIT GAMMA ISOFORM X1-RELATED"/>
    <property type="match status" value="1"/>
</dbReference>
<keyword evidence="3" id="KW-0732">Signal</keyword>
<dbReference type="SMART" id="SM00060">
    <property type="entry name" value="FN3"/>
    <property type="match status" value="2"/>
</dbReference>
<dbReference type="Proteomes" id="UP000518266">
    <property type="component" value="Unassembled WGS sequence"/>
</dbReference>
<keyword evidence="6" id="KW-0675">Receptor</keyword>
<feature type="domain" description="Fibronectin type-III" evidence="9">
    <location>
        <begin position="773"/>
        <end position="876"/>
    </location>
</feature>
<evidence type="ECO:0000256" key="7">
    <source>
        <dbReference type="ARBA" id="ARBA00023180"/>
    </source>
</evidence>